<gene>
    <name evidence="4" type="ORF">HTEP1355_LOCUS17431</name>
</gene>
<feature type="signal peptide" evidence="3">
    <location>
        <begin position="1"/>
        <end position="23"/>
    </location>
</feature>
<evidence type="ECO:0000313" key="4">
    <source>
        <dbReference type="EMBL" id="CAD8803753.1"/>
    </source>
</evidence>
<dbReference type="EMBL" id="HBFN01030167">
    <property type="protein sequence ID" value="CAD8803753.1"/>
    <property type="molecule type" value="Transcribed_RNA"/>
</dbReference>
<evidence type="ECO:0000256" key="2">
    <source>
        <dbReference type="SAM" id="Phobius"/>
    </source>
</evidence>
<feature type="compositionally biased region" description="Basic and acidic residues" evidence="1">
    <location>
        <begin position="50"/>
        <end position="67"/>
    </location>
</feature>
<keyword evidence="2" id="KW-1133">Transmembrane helix</keyword>
<evidence type="ECO:0000256" key="3">
    <source>
        <dbReference type="SAM" id="SignalP"/>
    </source>
</evidence>
<evidence type="ECO:0000256" key="1">
    <source>
        <dbReference type="SAM" id="MobiDB-lite"/>
    </source>
</evidence>
<protein>
    <submittedName>
        <fullName evidence="4">Uncharacterized protein</fullName>
    </submittedName>
</protein>
<feature type="chain" id="PRO_5030505881" evidence="3">
    <location>
        <begin position="24"/>
        <end position="182"/>
    </location>
</feature>
<name>A0A7S0W1W2_9CRYP</name>
<accession>A0A7S0W1W2</accession>
<feature type="region of interest" description="Disordered" evidence="1">
    <location>
        <begin position="43"/>
        <end position="87"/>
    </location>
</feature>
<reference evidence="4" key="1">
    <citation type="submission" date="2021-01" db="EMBL/GenBank/DDBJ databases">
        <authorList>
            <person name="Corre E."/>
            <person name="Pelletier E."/>
            <person name="Niang G."/>
            <person name="Scheremetjew M."/>
            <person name="Finn R."/>
            <person name="Kale V."/>
            <person name="Holt S."/>
            <person name="Cochrane G."/>
            <person name="Meng A."/>
            <person name="Brown T."/>
            <person name="Cohen L."/>
        </authorList>
    </citation>
    <scope>NUCLEOTIDE SEQUENCE</scope>
    <source>
        <strain evidence="4">CCMP443</strain>
    </source>
</reference>
<keyword evidence="2" id="KW-0812">Transmembrane</keyword>
<keyword evidence="3" id="KW-0732">Signal</keyword>
<keyword evidence="2" id="KW-0472">Membrane</keyword>
<proteinExistence type="predicted"/>
<dbReference type="AlphaFoldDB" id="A0A7S0W1W2"/>
<feature type="transmembrane region" description="Helical" evidence="2">
    <location>
        <begin position="130"/>
        <end position="149"/>
    </location>
</feature>
<organism evidence="4">
    <name type="scientific">Hemiselmis tepida</name>
    <dbReference type="NCBI Taxonomy" id="464990"/>
    <lineage>
        <taxon>Eukaryota</taxon>
        <taxon>Cryptophyceae</taxon>
        <taxon>Cryptomonadales</taxon>
        <taxon>Hemiselmidaceae</taxon>
        <taxon>Hemiselmis</taxon>
    </lineage>
</organism>
<sequence length="182" mass="20024">MGVLRSASLLLSVSLAILCETAAFSAQPVRTLQMRSRARGCRAPLLRMQDGGRGKGSDESWRDKSDEYDGGGLSETPQPPPYSKPMAQDYEWLRGRKGGLFDEDTRGGRAPDPIRQQEWNAVNRFSSESGFILAGIGIVLLVMVYTSIYNSGGMDGSRRYAPVASNYQEGCDLESDPDCRYQ</sequence>